<reference evidence="4 5" key="1">
    <citation type="submission" date="2019-04" db="EMBL/GenBank/DDBJ databases">
        <authorList>
            <consortium name="Wellcome Sanger Institute Data Sharing"/>
        </authorList>
    </citation>
    <scope>NUCLEOTIDE SEQUENCE [LARGE SCALE GENOMIC DNA]</scope>
</reference>
<dbReference type="PANTHER" id="PTHR15720">
    <property type="entry name" value="GREB1-RELATED"/>
    <property type="match status" value="1"/>
</dbReference>
<dbReference type="KEGG" id="sfm:108923995"/>
<feature type="compositionally biased region" description="Polar residues" evidence="1">
    <location>
        <begin position="268"/>
        <end position="292"/>
    </location>
</feature>
<protein>
    <submittedName>
        <fullName evidence="4">Protein GREB1-like</fullName>
    </submittedName>
</protein>
<keyword evidence="5" id="KW-1185">Reference proteome</keyword>
<dbReference type="Pfam" id="PF15782">
    <property type="entry name" value="GREB1_N"/>
    <property type="match status" value="1"/>
</dbReference>
<evidence type="ECO:0000313" key="5">
    <source>
        <dbReference type="Proteomes" id="UP000694397"/>
    </source>
</evidence>
<dbReference type="InterPro" id="IPR028422">
    <property type="entry name" value="GREB1"/>
</dbReference>
<dbReference type="GeneID" id="108923995"/>
<evidence type="ECO:0000313" key="4">
    <source>
        <dbReference type="Ensembl" id="ENSSFOP00015000868.2"/>
    </source>
</evidence>
<dbReference type="PANTHER" id="PTHR15720:SF13">
    <property type="entry name" value="PROTEIN GREB1"/>
    <property type="match status" value="1"/>
</dbReference>
<reference evidence="4" key="3">
    <citation type="submission" date="2025-09" db="UniProtKB">
        <authorList>
            <consortium name="Ensembl"/>
        </authorList>
    </citation>
    <scope>IDENTIFICATION</scope>
</reference>
<dbReference type="RefSeq" id="XP_018590600.2">
    <property type="nucleotide sequence ID" value="XM_018735084.2"/>
</dbReference>
<gene>
    <name evidence="4" type="primary">LOC108923995</name>
</gene>
<dbReference type="Ensembl" id="ENSSFOT00015000896.2">
    <property type="protein sequence ID" value="ENSSFOP00015000868.2"/>
    <property type="gene ID" value="ENSSFOG00015000663.2"/>
</dbReference>
<dbReference type="Proteomes" id="UP000694397">
    <property type="component" value="Chromosome 1"/>
</dbReference>
<proteinExistence type="predicted"/>
<dbReference type="OrthoDB" id="9989163at2759"/>
<feature type="region of interest" description="Disordered" evidence="1">
    <location>
        <begin position="252"/>
        <end position="314"/>
    </location>
</feature>
<feature type="region of interest" description="Disordered" evidence="1">
    <location>
        <begin position="85"/>
        <end position="109"/>
    </location>
</feature>
<reference evidence="4" key="2">
    <citation type="submission" date="2025-08" db="UniProtKB">
        <authorList>
            <consortium name="Ensembl"/>
        </authorList>
    </citation>
    <scope>IDENTIFICATION</scope>
</reference>
<dbReference type="InterPro" id="IPR046926">
    <property type="entry name" value="GREB1_N"/>
</dbReference>
<evidence type="ECO:0000256" key="2">
    <source>
        <dbReference type="SAM" id="SignalP"/>
    </source>
</evidence>
<name>A0A8C9QVF7_SCLFO</name>
<feature type="domain" description="GREB1 N-terminal" evidence="3">
    <location>
        <begin position="93"/>
        <end position="243"/>
    </location>
</feature>
<dbReference type="AlphaFoldDB" id="A0A8C9QVF7"/>
<feature type="chain" id="PRO_5034642276" evidence="2">
    <location>
        <begin position="19"/>
        <end position="314"/>
    </location>
</feature>
<evidence type="ECO:0000259" key="3">
    <source>
        <dbReference type="Pfam" id="PF15782"/>
    </source>
</evidence>
<organism evidence="4 5">
    <name type="scientific">Scleropages formosus</name>
    <name type="common">Asian bonytongue</name>
    <name type="synonym">Osteoglossum formosum</name>
    <dbReference type="NCBI Taxonomy" id="113540"/>
    <lineage>
        <taxon>Eukaryota</taxon>
        <taxon>Metazoa</taxon>
        <taxon>Chordata</taxon>
        <taxon>Craniata</taxon>
        <taxon>Vertebrata</taxon>
        <taxon>Euteleostomi</taxon>
        <taxon>Actinopterygii</taxon>
        <taxon>Neopterygii</taxon>
        <taxon>Teleostei</taxon>
        <taxon>Osteoglossocephala</taxon>
        <taxon>Osteoglossomorpha</taxon>
        <taxon>Osteoglossiformes</taxon>
        <taxon>Osteoglossidae</taxon>
        <taxon>Scleropages</taxon>
    </lineage>
</organism>
<evidence type="ECO:0000256" key="1">
    <source>
        <dbReference type="SAM" id="MobiDB-lite"/>
    </source>
</evidence>
<keyword evidence="2" id="KW-0732">Signal</keyword>
<dbReference type="GeneTree" id="ENSGT00390000008041"/>
<sequence>MLFVIIFRLVLPAHKCRQQLSHGTMKKGYLAVTPLKEMGNSNVGQPRARRLKEALHSSIEASLRSDAEVPSSVFTQLYLEAEQLQQTQEGRAEKEDDDEEKYSEPSSATIPCQLRPHVEEHCRLDGFCQSGKDLRLESIGNTILEVPPGFILVGATSPRLPDNILVCAVDHMFLPDSTGQNSLLGFLGNCVGCGKKGFRYFTEFSEHINLKTGFQPKKQTYLQYYLLRDSHGRLVRGPAICWESREAKVQSSQCVSHPMSRETEHLSSQKPSQQLSHMSPSPGESTSGTQMHTRPPKKRHKEWPAEGPGTADPQ</sequence>
<feature type="signal peptide" evidence="2">
    <location>
        <begin position="1"/>
        <end position="18"/>
    </location>
</feature>
<accession>A0A8C9QVF7</accession>